<feature type="compositionally biased region" description="Basic and acidic residues" evidence="1">
    <location>
        <begin position="1"/>
        <end position="11"/>
    </location>
</feature>
<dbReference type="EMBL" id="JAUTDP010000003">
    <property type="protein sequence ID" value="KAK3400425.1"/>
    <property type="molecule type" value="Genomic_DNA"/>
</dbReference>
<feature type="region of interest" description="Disordered" evidence="1">
    <location>
        <begin position="1"/>
        <end position="97"/>
    </location>
</feature>
<feature type="compositionally biased region" description="Basic and acidic residues" evidence="1">
    <location>
        <begin position="357"/>
        <end position="370"/>
    </location>
</feature>
<feature type="domain" description="Ysc84 actin-binding" evidence="2">
    <location>
        <begin position="255"/>
        <end position="445"/>
    </location>
</feature>
<accession>A0AAE0PJ15</accession>
<organism evidence="3 4">
    <name type="scientific">Sordaria brevicollis</name>
    <dbReference type="NCBI Taxonomy" id="83679"/>
    <lineage>
        <taxon>Eukaryota</taxon>
        <taxon>Fungi</taxon>
        <taxon>Dikarya</taxon>
        <taxon>Ascomycota</taxon>
        <taxon>Pezizomycotina</taxon>
        <taxon>Sordariomycetes</taxon>
        <taxon>Sordariomycetidae</taxon>
        <taxon>Sordariales</taxon>
        <taxon>Sordariaceae</taxon>
        <taxon>Sordaria</taxon>
    </lineage>
</organism>
<feature type="compositionally biased region" description="Basic and acidic residues" evidence="1">
    <location>
        <begin position="316"/>
        <end position="327"/>
    </location>
</feature>
<dbReference type="Pfam" id="PF04366">
    <property type="entry name" value="Ysc84"/>
    <property type="match status" value="1"/>
</dbReference>
<gene>
    <name evidence="3" type="ORF">B0T20DRAFT_145391</name>
</gene>
<sequence length="710" mass="74089">MSSNDEKRKLEAQYFPPPPPGPPPGQQGPSSSTVPPQTQQPAARHPDETPIPDYNPSNPQYASQDIYGATPTDEHPPPFPPRPTSSGKQQAGDEKVKLSWGQKLAGWGTKAAAPINALANKMGSEAFLPGPMDKEVEKAARILRSFCKDGIYSDAAPTTAPPQTTFPVANKVESTAAESASHPPVETKPVDAATAKKKSRVLLTIPSKVIAKAQGLAIFTTVRAGFQVTGASGSGVLIARLPDGSWSPPSGIHVHSIGAGFVVGLDIYDCVVVINSKEALEAFTRTRLSLGSDLAVTAGPWGAGGALDWGVPQGQKTDKDKGKDGKPASRPTTADGKPILSPDNTQFTNPPVDPDFDPDHPENAGKEANKNRKPSPFIEAAKRPVYSYVKSRGFYAGVQVDGTVITERKDANAVFYGRQVTVQQILKGEVAAPPAVHGLLEVLKGAEGWRGQQGQQIPQQQTVHMPQGHIPQHHVQPTFVHQQQQQYPGQGQQQQPYQPQLLTDPSPEGYYAPSKPPGAPSASAPAGTGGYQYNPQLLTEQSPQGPSQGYTGGAHGHFSPLNQHPTDAYHAPPPPASTYGNPAEVSGVTSGVRGLDLNSAGPSGSAGVVPPAPGPQASDAARAKAAEAAAEASRAQGHGDEPPPPSYEEFGSSSSAPHAHGANAPPAVPGYPGHPAHPPQTDGVTEGDLPPAYVDDGVVRPGVGDHKGQQ</sequence>
<dbReference type="PANTHER" id="PTHR15629">
    <property type="entry name" value="SH3YL1 PROTEIN"/>
    <property type="match status" value="1"/>
</dbReference>
<reference evidence="3" key="1">
    <citation type="journal article" date="2023" name="Mol. Phylogenet. Evol.">
        <title>Genome-scale phylogeny and comparative genomics of the fungal order Sordariales.</title>
        <authorList>
            <person name="Hensen N."/>
            <person name="Bonometti L."/>
            <person name="Westerberg I."/>
            <person name="Brannstrom I.O."/>
            <person name="Guillou S."/>
            <person name="Cros-Aarteil S."/>
            <person name="Calhoun S."/>
            <person name="Haridas S."/>
            <person name="Kuo A."/>
            <person name="Mondo S."/>
            <person name="Pangilinan J."/>
            <person name="Riley R."/>
            <person name="LaButti K."/>
            <person name="Andreopoulos B."/>
            <person name="Lipzen A."/>
            <person name="Chen C."/>
            <person name="Yan M."/>
            <person name="Daum C."/>
            <person name="Ng V."/>
            <person name="Clum A."/>
            <person name="Steindorff A."/>
            <person name="Ohm R.A."/>
            <person name="Martin F."/>
            <person name="Silar P."/>
            <person name="Natvig D.O."/>
            <person name="Lalanne C."/>
            <person name="Gautier V."/>
            <person name="Ament-Velasquez S.L."/>
            <person name="Kruys A."/>
            <person name="Hutchinson M.I."/>
            <person name="Powell A.J."/>
            <person name="Barry K."/>
            <person name="Miller A.N."/>
            <person name="Grigoriev I.V."/>
            <person name="Debuchy R."/>
            <person name="Gladieux P."/>
            <person name="Hiltunen Thoren M."/>
            <person name="Johannesson H."/>
        </authorList>
    </citation>
    <scope>NUCLEOTIDE SEQUENCE</scope>
    <source>
        <strain evidence="3">FGSC 1904</strain>
    </source>
</reference>
<evidence type="ECO:0000313" key="4">
    <source>
        <dbReference type="Proteomes" id="UP001281003"/>
    </source>
</evidence>
<dbReference type="PANTHER" id="PTHR15629:SF8">
    <property type="entry name" value="DUF500 DOMAIN PROTEIN (AFU_ORTHOLOGUE AFUA_5G07310)"/>
    <property type="match status" value="1"/>
</dbReference>
<feature type="compositionally biased region" description="Low complexity" evidence="1">
    <location>
        <begin position="479"/>
        <end position="500"/>
    </location>
</feature>
<feature type="compositionally biased region" description="Low complexity" evidence="1">
    <location>
        <begin position="27"/>
        <end position="41"/>
    </location>
</feature>
<dbReference type="Proteomes" id="UP001281003">
    <property type="component" value="Unassembled WGS sequence"/>
</dbReference>
<comment type="caution">
    <text evidence="3">The sequence shown here is derived from an EMBL/GenBank/DDBJ whole genome shotgun (WGS) entry which is preliminary data.</text>
</comment>
<feature type="compositionally biased region" description="Low complexity" evidence="1">
    <location>
        <begin position="626"/>
        <end position="635"/>
    </location>
</feature>
<feature type="compositionally biased region" description="Polar residues" evidence="1">
    <location>
        <begin position="533"/>
        <end position="549"/>
    </location>
</feature>
<reference evidence="3" key="2">
    <citation type="submission" date="2023-07" db="EMBL/GenBank/DDBJ databases">
        <authorList>
            <consortium name="Lawrence Berkeley National Laboratory"/>
            <person name="Haridas S."/>
            <person name="Hensen N."/>
            <person name="Bonometti L."/>
            <person name="Westerberg I."/>
            <person name="Brannstrom I.O."/>
            <person name="Guillou S."/>
            <person name="Cros-Aarteil S."/>
            <person name="Calhoun S."/>
            <person name="Kuo A."/>
            <person name="Mondo S."/>
            <person name="Pangilinan J."/>
            <person name="Riley R."/>
            <person name="LaButti K."/>
            <person name="Andreopoulos B."/>
            <person name="Lipzen A."/>
            <person name="Chen C."/>
            <person name="Yanf M."/>
            <person name="Daum C."/>
            <person name="Ng V."/>
            <person name="Clum A."/>
            <person name="Steindorff A."/>
            <person name="Ohm R."/>
            <person name="Martin F."/>
            <person name="Silar P."/>
            <person name="Natvig D."/>
            <person name="Lalanne C."/>
            <person name="Gautier V."/>
            <person name="Ament-velasquez S.L."/>
            <person name="Kruys A."/>
            <person name="Hutchinson M.I."/>
            <person name="Powell A.J."/>
            <person name="Barry K."/>
            <person name="Miller A.N."/>
            <person name="Grigoriev I.V."/>
            <person name="Debuchy R."/>
            <person name="Gladieux P."/>
            <person name="Thoren M.H."/>
            <person name="Johannesson H."/>
        </authorList>
    </citation>
    <scope>NUCLEOTIDE SEQUENCE</scope>
    <source>
        <strain evidence="3">FGSC 1904</strain>
    </source>
</reference>
<feature type="compositionally biased region" description="Pro residues" evidence="1">
    <location>
        <begin position="15"/>
        <end position="26"/>
    </location>
</feature>
<keyword evidence="4" id="KW-1185">Reference proteome</keyword>
<dbReference type="InterPro" id="IPR007461">
    <property type="entry name" value="Ysc84_actin-binding"/>
</dbReference>
<feature type="region of interest" description="Disordered" evidence="1">
    <location>
        <begin position="479"/>
        <end position="710"/>
    </location>
</feature>
<evidence type="ECO:0000313" key="3">
    <source>
        <dbReference type="EMBL" id="KAK3400425.1"/>
    </source>
</evidence>
<dbReference type="InterPro" id="IPR051702">
    <property type="entry name" value="SH3_domain_YSC84-like"/>
</dbReference>
<feature type="region of interest" description="Disordered" evidence="1">
    <location>
        <begin position="306"/>
        <end position="376"/>
    </location>
</feature>
<feature type="compositionally biased region" description="Low complexity" evidence="1">
    <location>
        <begin position="651"/>
        <end position="665"/>
    </location>
</feature>
<dbReference type="CDD" id="cd11524">
    <property type="entry name" value="SYLF"/>
    <property type="match status" value="1"/>
</dbReference>
<dbReference type="GO" id="GO:0035091">
    <property type="term" value="F:phosphatidylinositol binding"/>
    <property type="evidence" value="ECO:0007669"/>
    <property type="project" value="TreeGrafter"/>
</dbReference>
<evidence type="ECO:0000259" key="2">
    <source>
        <dbReference type="Pfam" id="PF04366"/>
    </source>
</evidence>
<evidence type="ECO:0000256" key="1">
    <source>
        <dbReference type="SAM" id="MobiDB-lite"/>
    </source>
</evidence>
<proteinExistence type="predicted"/>
<dbReference type="AlphaFoldDB" id="A0AAE0PJ15"/>
<protein>
    <recommendedName>
        <fullName evidence="2">Ysc84 actin-binding domain-containing protein</fullName>
    </recommendedName>
</protein>
<feature type="compositionally biased region" description="Low complexity" evidence="1">
    <location>
        <begin position="599"/>
        <end position="620"/>
    </location>
</feature>
<name>A0AAE0PJ15_SORBR</name>